<evidence type="ECO:0000256" key="4">
    <source>
        <dbReference type="ARBA" id="ARBA00023136"/>
    </source>
</evidence>
<name>A0A1G8L3T8_9LACT</name>
<gene>
    <name evidence="6" type="ORF">CJ205_03415</name>
</gene>
<evidence type="ECO:0000256" key="1">
    <source>
        <dbReference type="ARBA" id="ARBA00004141"/>
    </source>
</evidence>
<dbReference type="InterPro" id="IPR003825">
    <property type="entry name" value="Colicin-V_CvpA"/>
</dbReference>
<accession>A0A1G8L3T8</accession>
<comment type="subcellular location">
    <subcellularLocation>
        <location evidence="1">Membrane</location>
        <topology evidence="1">Multi-pass membrane protein</topology>
    </subcellularLocation>
</comment>
<keyword evidence="3 5" id="KW-1133">Transmembrane helix</keyword>
<dbReference type="Pfam" id="PF02674">
    <property type="entry name" value="Colicin_V"/>
    <property type="match status" value="1"/>
</dbReference>
<keyword evidence="7" id="KW-1185">Reference proteome</keyword>
<dbReference type="PANTHER" id="PTHR37306">
    <property type="entry name" value="COLICIN V PRODUCTION PROTEIN"/>
    <property type="match status" value="1"/>
</dbReference>
<dbReference type="GO" id="GO:0016020">
    <property type="term" value="C:membrane"/>
    <property type="evidence" value="ECO:0007669"/>
    <property type="project" value="UniProtKB-SubCell"/>
</dbReference>
<dbReference type="EMBL" id="PNHE01000009">
    <property type="protein sequence ID" value="PMC58642.1"/>
    <property type="molecule type" value="Genomic_DNA"/>
</dbReference>
<dbReference type="STRING" id="84521.SAMN04487994_101626"/>
<organism evidence="6 7">
    <name type="scientific">Dolosicoccus paucivorans</name>
    <dbReference type="NCBI Taxonomy" id="84521"/>
    <lineage>
        <taxon>Bacteria</taxon>
        <taxon>Bacillati</taxon>
        <taxon>Bacillota</taxon>
        <taxon>Bacilli</taxon>
        <taxon>Lactobacillales</taxon>
        <taxon>Aerococcaceae</taxon>
        <taxon>Dolosicoccus</taxon>
    </lineage>
</organism>
<feature type="transmembrane region" description="Helical" evidence="5">
    <location>
        <begin position="123"/>
        <end position="143"/>
    </location>
</feature>
<dbReference type="OrthoDB" id="1809613at2"/>
<feature type="transmembrane region" description="Helical" evidence="5">
    <location>
        <begin position="79"/>
        <end position="103"/>
    </location>
</feature>
<dbReference type="GO" id="GO:0009403">
    <property type="term" value="P:toxin biosynthetic process"/>
    <property type="evidence" value="ECO:0007669"/>
    <property type="project" value="InterPro"/>
</dbReference>
<evidence type="ECO:0000256" key="2">
    <source>
        <dbReference type="ARBA" id="ARBA00022692"/>
    </source>
</evidence>
<sequence length="183" mass="21103">MLTFIILIILLYSFYVGYRKGLVLQVVKVASFSLTTLFASSFAQKLTPYLEMIVPFPSVQRTSDLALYNQQASFQVDEAFYRAISFVLVFFIGWLLTQFVLAALRPLSYFEGFHYVNRLGGGFVNLLITFTFIFVGLFILSLIPIEWIQQQFVNNPIAFRIVSSTPILSEWAQQAWFQFNPFN</sequence>
<evidence type="ECO:0000256" key="3">
    <source>
        <dbReference type="ARBA" id="ARBA00022989"/>
    </source>
</evidence>
<proteinExistence type="predicted"/>
<evidence type="ECO:0000256" key="5">
    <source>
        <dbReference type="SAM" id="Phobius"/>
    </source>
</evidence>
<keyword evidence="4 5" id="KW-0472">Membrane</keyword>
<reference evidence="6 7" key="1">
    <citation type="submission" date="2017-09" db="EMBL/GenBank/DDBJ databases">
        <title>Bacterial strain isolated from the female urinary microbiota.</title>
        <authorList>
            <person name="Thomas-White K."/>
            <person name="Kumar N."/>
            <person name="Forster S."/>
            <person name="Putonti C."/>
            <person name="Lawley T."/>
            <person name="Wolfe A.J."/>
        </authorList>
    </citation>
    <scope>NUCLEOTIDE SEQUENCE [LARGE SCALE GENOMIC DNA]</scope>
    <source>
        <strain evidence="6 7">UMB0852</strain>
    </source>
</reference>
<evidence type="ECO:0000313" key="6">
    <source>
        <dbReference type="EMBL" id="PMC58642.1"/>
    </source>
</evidence>
<dbReference type="RefSeq" id="WP_092085027.1">
    <property type="nucleotide sequence ID" value="NZ_FNEL01000016.1"/>
</dbReference>
<protein>
    <submittedName>
        <fullName evidence="6">Colicin V production CvpA</fullName>
    </submittedName>
</protein>
<dbReference type="Proteomes" id="UP000235682">
    <property type="component" value="Unassembled WGS sequence"/>
</dbReference>
<keyword evidence="2 5" id="KW-0812">Transmembrane</keyword>
<evidence type="ECO:0000313" key="7">
    <source>
        <dbReference type="Proteomes" id="UP000235682"/>
    </source>
</evidence>
<dbReference type="PANTHER" id="PTHR37306:SF1">
    <property type="entry name" value="COLICIN V PRODUCTION PROTEIN"/>
    <property type="match status" value="1"/>
</dbReference>
<dbReference type="AlphaFoldDB" id="A0A1G8L3T8"/>
<comment type="caution">
    <text evidence="6">The sequence shown here is derived from an EMBL/GenBank/DDBJ whole genome shotgun (WGS) entry which is preliminary data.</text>
</comment>